<reference evidence="3" key="1">
    <citation type="submission" date="2016-10" db="EMBL/GenBank/DDBJ databases">
        <authorList>
            <person name="Varghese N."/>
            <person name="Submissions S."/>
        </authorList>
    </citation>
    <scope>NUCLEOTIDE SEQUENCE [LARGE SCALE GENOMIC DNA]</scope>
    <source>
        <strain evidence="3">DSM 16108</strain>
    </source>
</reference>
<dbReference type="InterPro" id="IPR012505">
    <property type="entry name" value="YbbR"/>
</dbReference>
<dbReference type="AlphaFoldDB" id="A0A1I3ZCR5"/>
<evidence type="ECO:0000313" key="2">
    <source>
        <dbReference type="EMBL" id="SFK41847.1"/>
    </source>
</evidence>
<dbReference type="Pfam" id="PF07949">
    <property type="entry name" value="YbbR"/>
    <property type="match status" value="3"/>
</dbReference>
<organism evidence="2 3">
    <name type="scientific">Marinilactibacillus piezotolerans</name>
    <dbReference type="NCBI Taxonomy" id="258723"/>
    <lineage>
        <taxon>Bacteria</taxon>
        <taxon>Bacillati</taxon>
        <taxon>Bacillota</taxon>
        <taxon>Bacilli</taxon>
        <taxon>Lactobacillales</taxon>
        <taxon>Carnobacteriaceae</taxon>
        <taxon>Marinilactibacillus</taxon>
    </lineage>
</organism>
<dbReference type="PANTHER" id="PTHR37804">
    <property type="entry name" value="CDAA REGULATORY PROTEIN CDAR"/>
    <property type="match status" value="1"/>
</dbReference>
<keyword evidence="3" id="KW-1185">Reference proteome</keyword>
<dbReference type="RefSeq" id="WP_072694028.1">
    <property type="nucleotide sequence ID" value="NZ_FOSJ01000032.1"/>
</dbReference>
<proteinExistence type="predicted"/>
<keyword evidence="1" id="KW-0812">Transmembrane</keyword>
<protein>
    <submittedName>
        <fullName evidence="2">YbbR domain-containing protein</fullName>
    </submittedName>
</protein>
<dbReference type="Proteomes" id="UP000199589">
    <property type="component" value="Unassembled WGS sequence"/>
</dbReference>
<dbReference type="Gene3D" id="2.170.120.40">
    <property type="entry name" value="YbbR-like domain"/>
    <property type="match status" value="2"/>
</dbReference>
<dbReference type="OrthoDB" id="2139417at2"/>
<evidence type="ECO:0000313" key="3">
    <source>
        <dbReference type="Proteomes" id="UP000199589"/>
    </source>
</evidence>
<name>A0A1I3ZCR5_9LACT</name>
<dbReference type="PANTHER" id="PTHR37804:SF1">
    <property type="entry name" value="CDAA REGULATORY PROTEIN CDAR"/>
    <property type="match status" value="1"/>
</dbReference>
<gene>
    <name evidence="2" type="ORF">SAMN04488569_103213</name>
</gene>
<evidence type="ECO:0000256" key="1">
    <source>
        <dbReference type="SAM" id="Phobius"/>
    </source>
</evidence>
<accession>A0A1I3ZCR5</accession>
<dbReference type="EMBL" id="FOSJ01000032">
    <property type="protein sequence ID" value="SFK41847.1"/>
    <property type="molecule type" value="Genomic_DNA"/>
</dbReference>
<dbReference type="Gene3D" id="2.170.120.30">
    <property type="match status" value="1"/>
</dbReference>
<sequence length="334" mass="36833">MKWNLNNNWFTRIIAVFFAILLFSYVYYEEESRNLSTNPTDGASITGSEVITNIPINIDVDRDQYFVSGIPETATIRLEGPQAILTQTLATQNFNIVTPDLNELGPGTHTVRLEADGLSDQLEYSISPSEFELTIEEKKVEEHDIRVEFNAATHLADGYTAGTPVLSTEKVRVSGAESTIDQISDVMVVVVPEESNVSEDIQMTLNVLVLDETGDPLNVNIDPQQVDVRIPVEGTQRSVPIVLKETGSADENYQYTLEFSQGQPENVNVTGETDALEALNNFPVEVDISGITESTVRTVPLILPEGITETDPEELEVLIRVTPNEEENTGDSAE</sequence>
<feature type="transmembrane region" description="Helical" evidence="1">
    <location>
        <begin position="9"/>
        <end position="28"/>
    </location>
</feature>
<keyword evidence="1" id="KW-0472">Membrane</keyword>
<keyword evidence="1" id="KW-1133">Transmembrane helix</keyword>
<dbReference type="InterPro" id="IPR053154">
    <property type="entry name" value="c-di-AMP_regulator"/>
</dbReference>
<dbReference type="STRING" id="258723.GCA_900169305_02176"/>